<dbReference type="Proteomes" id="UP000476176">
    <property type="component" value="Unassembled WGS sequence"/>
</dbReference>
<name>A0A6G0PGD8_9STRA</name>
<dbReference type="EMBL" id="QXGC01000194">
    <property type="protein sequence ID" value="KAE9245375.1"/>
    <property type="molecule type" value="Genomic_DNA"/>
</dbReference>
<protein>
    <recommendedName>
        <fullName evidence="3">DDE Tnp4 domain-containing protein</fullName>
    </recommendedName>
</protein>
<accession>A0A6G0PGD8</accession>
<reference evidence="1 2" key="1">
    <citation type="submission" date="2018-09" db="EMBL/GenBank/DDBJ databases">
        <title>Genomic investigation of the strawberry pathogen Phytophthora fragariae indicates pathogenicity is determined by transcriptional variation in three key races.</title>
        <authorList>
            <person name="Adams T.M."/>
            <person name="Armitage A.D."/>
            <person name="Sobczyk M.K."/>
            <person name="Bates H.J."/>
            <person name="Dunwell J.M."/>
            <person name="Nellist C.F."/>
            <person name="Harrison R.J."/>
        </authorList>
    </citation>
    <scope>NUCLEOTIDE SEQUENCE [LARGE SCALE GENOMIC DNA]</scope>
    <source>
        <strain evidence="1 2">BC-23</strain>
    </source>
</reference>
<evidence type="ECO:0008006" key="3">
    <source>
        <dbReference type="Google" id="ProtNLM"/>
    </source>
</evidence>
<organism evidence="1 2">
    <name type="scientific">Phytophthora fragariae</name>
    <dbReference type="NCBI Taxonomy" id="53985"/>
    <lineage>
        <taxon>Eukaryota</taxon>
        <taxon>Sar</taxon>
        <taxon>Stramenopiles</taxon>
        <taxon>Oomycota</taxon>
        <taxon>Peronosporomycetes</taxon>
        <taxon>Peronosporales</taxon>
        <taxon>Peronosporaceae</taxon>
        <taxon>Phytophthora</taxon>
    </lineage>
</organism>
<sequence length="204" mass="23267">MSVRSHVTPYWNVGRGRRSKFTGKDVMFMVLVVLKNGGAWEMLSNIFHVKTATFIKTITNFVRVVAPRLYDEWVKEKAREESMRMLVTSGRTSGRTPVDNMAEALPYYSAKHKLYGYKVEVSVSSRGFAINCTEYARGNTHDITMFRLNEAFHHATQRKADEDRTLHDTGLLSAEYPDEWAVFSGQGEPGCRAARALHPSYQEH</sequence>
<dbReference type="AlphaFoldDB" id="A0A6G0PGD8"/>
<comment type="caution">
    <text evidence="1">The sequence shown here is derived from an EMBL/GenBank/DDBJ whole genome shotgun (WGS) entry which is preliminary data.</text>
</comment>
<proteinExistence type="predicted"/>
<evidence type="ECO:0000313" key="2">
    <source>
        <dbReference type="Proteomes" id="UP000476176"/>
    </source>
</evidence>
<evidence type="ECO:0000313" key="1">
    <source>
        <dbReference type="EMBL" id="KAE9245375.1"/>
    </source>
</evidence>
<gene>
    <name evidence="1" type="ORF">PF004_g5257</name>
</gene>